<dbReference type="SUPFAM" id="SSF53092">
    <property type="entry name" value="Creatinase/prolidase N-terminal domain"/>
    <property type="match status" value="1"/>
</dbReference>
<keyword evidence="6" id="KW-0645">Protease</keyword>
<feature type="domain" description="Aminopeptidase P N-terminal" evidence="12">
    <location>
        <begin position="63"/>
        <end position="199"/>
    </location>
</feature>
<comment type="cofactor">
    <cofactor evidence="2">
        <name>Mn(2+)</name>
        <dbReference type="ChEBI" id="CHEBI:29035"/>
    </cofactor>
</comment>
<organism evidence="13 14">
    <name type="scientific">Pyronema omphalodes (strain CBS 100304)</name>
    <name type="common">Pyronema confluens</name>
    <dbReference type="NCBI Taxonomy" id="1076935"/>
    <lineage>
        <taxon>Eukaryota</taxon>
        <taxon>Fungi</taxon>
        <taxon>Dikarya</taxon>
        <taxon>Ascomycota</taxon>
        <taxon>Pezizomycotina</taxon>
        <taxon>Pezizomycetes</taxon>
        <taxon>Pezizales</taxon>
        <taxon>Pyronemataceae</taxon>
        <taxon>Pyronema</taxon>
    </lineage>
</organism>
<keyword evidence="14" id="KW-1185">Reference proteome</keyword>
<evidence type="ECO:0000256" key="10">
    <source>
        <dbReference type="ARBA" id="ARBA00023211"/>
    </source>
</evidence>
<evidence type="ECO:0000256" key="3">
    <source>
        <dbReference type="ARBA" id="ARBA00002443"/>
    </source>
</evidence>
<comment type="function">
    <text evidence="3">Catalyzes the removal of a penultimate prolyl residue from the N-termini of peptides.</text>
</comment>
<dbReference type="Proteomes" id="UP000018144">
    <property type="component" value="Unassembled WGS sequence"/>
</dbReference>
<dbReference type="Gene3D" id="3.90.230.10">
    <property type="entry name" value="Creatinase/methionine aminopeptidase superfamily"/>
    <property type="match status" value="1"/>
</dbReference>
<dbReference type="STRING" id="1076935.U4KV82"/>
<dbReference type="PANTHER" id="PTHR43226">
    <property type="entry name" value="XAA-PRO AMINOPEPTIDASE 3"/>
    <property type="match status" value="1"/>
</dbReference>
<evidence type="ECO:0000259" key="12">
    <source>
        <dbReference type="SMART" id="SM01011"/>
    </source>
</evidence>
<evidence type="ECO:0000256" key="4">
    <source>
        <dbReference type="ARBA" id="ARBA00008766"/>
    </source>
</evidence>
<accession>U4KV82</accession>
<keyword evidence="8" id="KW-0378">Hydrolase</keyword>
<keyword evidence="6" id="KW-0031">Aminopeptidase</keyword>
<comment type="catalytic activity">
    <reaction evidence="1">
        <text>Release of any N-terminal amino acid, including proline, that is linked to proline, even from a dipeptide or tripeptide.</text>
        <dbReference type="EC" id="3.4.11.9"/>
    </reaction>
</comment>
<evidence type="ECO:0000256" key="9">
    <source>
        <dbReference type="ARBA" id="ARBA00023049"/>
    </source>
</evidence>
<dbReference type="Pfam" id="PF05195">
    <property type="entry name" value="AMP_N"/>
    <property type="match status" value="1"/>
</dbReference>
<dbReference type="GO" id="GO:0006508">
    <property type="term" value="P:proteolysis"/>
    <property type="evidence" value="ECO:0007669"/>
    <property type="project" value="TreeGrafter"/>
</dbReference>
<dbReference type="SMART" id="SM01011">
    <property type="entry name" value="AMP_N"/>
    <property type="match status" value="1"/>
</dbReference>
<evidence type="ECO:0000256" key="2">
    <source>
        <dbReference type="ARBA" id="ARBA00001936"/>
    </source>
</evidence>
<dbReference type="OrthoDB" id="4215474at2759"/>
<dbReference type="OMA" id="DSYFWYL"/>
<comment type="similarity">
    <text evidence="4">Belongs to the peptidase M24B family.</text>
</comment>
<dbReference type="InterPro" id="IPR036005">
    <property type="entry name" value="Creatinase/aminopeptidase-like"/>
</dbReference>
<evidence type="ECO:0000256" key="5">
    <source>
        <dbReference type="ARBA" id="ARBA00012574"/>
    </source>
</evidence>
<dbReference type="EMBL" id="HF935234">
    <property type="protein sequence ID" value="CCX05127.1"/>
    <property type="molecule type" value="Genomic_DNA"/>
</dbReference>
<dbReference type="SUPFAM" id="SSF55920">
    <property type="entry name" value="Creatinase/aminopeptidase"/>
    <property type="match status" value="1"/>
</dbReference>
<keyword evidence="7" id="KW-0479">Metal-binding</keyword>
<evidence type="ECO:0000256" key="1">
    <source>
        <dbReference type="ARBA" id="ARBA00001424"/>
    </source>
</evidence>
<evidence type="ECO:0000256" key="6">
    <source>
        <dbReference type="ARBA" id="ARBA00022438"/>
    </source>
</evidence>
<gene>
    <name evidence="13" type="ORF">PCON_04714</name>
</gene>
<evidence type="ECO:0000256" key="8">
    <source>
        <dbReference type="ARBA" id="ARBA00022801"/>
    </source>
</evidence>
<dbReference type="GO" id="GO:0070006">
    <property type="term" value="F:metalloaminopeptidase activity"/>
    <property type="evidence" value="ECO:0007669"/>
    <property type="project" value="InterPro"/>
</dbReference>
<dbReference type="AlphaFoldDB" id="U4KV82"/>
<evidence type="ECO:0000256" key="7">
    <source>
        <dbReference type="ARBA" id="ARBA00022723"/>
    </source>
</evidence>
<dbReference type="EC" id="3.4.11.9" evidence="5"/>
<dbReference type="Pfam" id="PF00557">
    <property type="entry name" value="Peptidase_M24"/>
    <property type="match status" value="1"/>
</dbReference>
<dbReference type="Gene3D" id="3.40.350.10">
    <property type="entry name" value="Creatinase/prolidase N-terminal domain"/>
    <property type="match status" value="1"/>
</dbReference>
<dbReference type="PANTHER" id="PTHR43226:SF4">
    <property type="entry name" value="XAA-PRO AMINOPEPTIDASE 3"/>
    <property type="match status" value="1"/>
</dbReference>
<dbReference type="InterPro" id="IPR007865">
    <property type="entry name" value="Aminopep_P_N"/>
</dbReference>
<dbReference type="GO" id="GO:0005739">
    <property type="term" value="C:mitochondrion"/>
    <property type="evidence" value="ECO:0007669"/>
    <property type="project" value="TreeGrafter"/>
</dbReference>
<evidence type="ECO:0000313" key="14">
    <source>
        <dbReference type="Proteomes" id="UP000018144"/>
    </source>
</evidence>
<dbReference type="GO" id="GO:0030145">
    <property type="term" value="F:manganese ion binding"/>
    <property type="evidence" value="ECO:0007669"/>
    <property type="project" value="InterPro"/>
</dbReference>
<dbReference type="CDD" id="cd01087">
    <property type="entry name" value="Prolidase"/>
    <property type="match status" value="1"/>
</dbReference>
<evidence type="ECO:0000256" key="11">
    <source>
        <dbReference type="ARBA" id="ARBA00030849"/>
    </source>
</evidence>
<keyword evidence="9" id="KW-0482">Metalloprotease</keyword>
<reference evidence="13 14" key="1">
    <citation type="journal article" date="2013" name="PLoS Genet.">
        <title>The genome and development-dependent transcriptomes of Pyronema confluens: a window into fungal evolution.</title>
        <authorList>
            <person name="Traeger S."/>
            <person name="Altegoer F."/>
            <person name="Freitag M."/>
            <person name="Gabaldon T."/>
            <person name="Kempken F."/>
            <person name="Kumar A."/>
            <person name="Marcet-Houben M."/>
            <person name="Poggeler S."/>
            <person name="Stajich J.E."/>
            <person name="Nowrousian M."/>
        </authorList>
    </citation>
    <scope>NUCLEOTIDE SEQUENCE [LARGE SCALE GENOMIC DNA]</scope>
    <source>
        <strain evidence="14">CBS 100304</strain>
        <tissue evidence="13">Vegetative mycelium</tissue>
    </source>
</reference>
<dbReference type="eggNOG" id="KOG2414">
    <property type="taxonomic scope" value="Eukaryota"/>
</dbReference>
<proteinExistence type="inferred from homology"/>
<evidence type="ECO:0000313" key="13">
    <source>
        <dbReference type="EMBL" id="CCX05127.1"/>
    </source>
</evidence>
<dbReference type="InterPro" id="IPR052433">
    <property type="entry name" value="X-Pro_dipept-like"/>
</dbReference>
<sequence length="487" mass="54153">MLRPATTALRRALFSRPLTRVSTIPTSFARRTYATVPKPVRLGQPTHETHPHYLNAGEITPGIDALEYSLRRAQLASHLPEGGVAIIPSSTTKYRSGPVFYEFHQSPDFFYLTGFLEPDSCAVIQKTGPDGQHNFYMFVREKDAHAELWDGARTGTEGAKEFFNADEAWDSRYMGRYLAPIVEEAKVVVVDVPKGQEAASVQSFFGVSAPSTVTDLVKGKVVKPLKGIMHQMRVVKSGTEAAVMRKAGKFSGRAYQRAMREDFETEKELADFLEYEFKRHGCDKSAYVPVVAGGENALSIHYTFNDEQFKDGDLVLVDAGGQYGGYVTDITRTWPVNGRFSPAQKDLYSAVLTVQRNCVKMCREDANMSLDDIHHQAEIGLRDELGLLGFDLTGGVLGNILFPHHVGHYVGIDLHDVGSFGRVQKLKQGHVVTIEPGVYVPDDERWPKHFRGMGIRVEDSVYVGETNPIVLTAEAPKEIEDIEALRD</sequence>
<protein>
    <recommendedName>
        <fullName evidence="5">Xaa-Pro aminopeptidase</fullName>
        <ecNumber evidence="5">3.4.11.9</ecNumber>
    </recommendedName>
    <alternativeName>
        <fullName evidence="11">Aminoacylproline aminopeptidase</fullName>
    </alternativeName>
</protein>
<dbReference type="InterPro" id="IPR029149">
    <property type="entry name" value="Creatin/AminoP/Spt16_N"/>
</dbReference>
<name>U4KV82_PYROM</name>
<dbReference type="InterPro" id="IPR000994">
    <property type="entry name" value="Pept_M24"/>
</dbReference>
<keyword evidence="10" id="KW-0464">Manganese</keyword>